<dbReference type="SUPFAM" id="SSF52540">
    <property type="entry name" value="P-loop containing nucleoside triphosphate hydrolases"/>
    <property type="match status" value="1"/>
</dbReference>
<dbReference type="GO" id="GO:0016887">
    <property type="term" value="F:ATP hydrolysis activity"/>
    <property type="evidence" value="ECO:0007669"/>
    <property type="project" value="InterPro"/>
</dbReference>
<dbReference type="Gene3D" id="3.40.50.300">
    <property type="entry name" value="P-loop containing nucleotide triphosphate hydrolases"/>
    <property type="match status" value="1"/>
</dbReference>
<evidence type="ECO:0000313" key="3">
    <source>
        <dbReference type="Proteomes" id="UP000244811"/>
    </source>
</evidence>
<feature type="domain" description="ATPase AAA-type core" evidence="1">
    <location>
        <begin position="62"/>
        <end position="215"/>
    </location>
</feature>
<dbReference type="InterPro" id="IPR050311">
    <property type="entry name" value="ORC1/CDC6"/>
</dbReference>
<dbReference type="InterPro" id="IPR027417">
    <property type="entry name" value="P-loop_NTPase"/>
</dbReference>
<dbReference type="Gene3D" id="1.10.8.60">
    <property type="match status" value="1"/>
</dbReference>
<dbReference type="PANTHER" id="PTHR10763">
    <property type="entry name" value="CELL DIVISION CONTROL PROTEIN 6-RELATED"/>
    <property type="match status" value="1"/>
</dbReference>
<dbReference type="GO" id="GO:0033314">
    <property type="term" value="P:mitotic DNA replication checkpoint signaling"/>
    <property type="evidence" value="ECO:0007669"/>
    <property type="project" value="TreeGrafter"/>
</dbReference>
<sequence>MCDSSVDSSSLTPLEKHIKDKKLAIDLLKVSDNTYMGYRDSELSKINEFVNGCVESNSGGSMFVFGMSGTGKTTTVEHALSTCLKKKNKIGTINMRGSTFISLKAFKTSFFKNVLKFKPSMISRMLNVSSHGRIQNYAKFTDILVENFKTPKHLRICLIDEVDYLSTFISNLKGYDKSNWLLQALFRAASSEGSRVAIIAISNNLEFATKIKSANCQRLLFKPYNENQMVNIVLEKIKALDGGNSEVLNRTSLLLLARRVANTSGDCRAYQDSFIRALSNSLSNLEKDTMSSLETTSGPDSLTASDITSSPFSRTTSLKSLRNSSSLDGTDSFSNDLNNYNVGNKEIGIVTPTLSLNKREQLKNQLSGLPIFQLILLLAVCKSSIVLDEIVISPNDAKRYFLELAEILKMDNTEAENFCNSEFENSMDNFRQLSLIANNEMVFKTDPKNLAKVVLDCSLIDLELEDICDPNLSLTRRYSSLTKTLGFINNNKRAKRRLWWCK</sequence>
<protein>
    <submittedName>
        <fullName evidence="2">CDC6-like ATPase</fullName>
    </submittedName>
</protein>
<evidence type="ECO:0000259" key="1">
    <source>
        <dbReference type="Pfam" id="PF00004"/>
    </source>
</evidence>
<gene>
    <name evidence="2" type="ORF">MACK_001201</name>
</gene>
<dbReference type="EMBL" id="CP056071">
    <property type="protein sequence ID" value="UKK01848.2"/>
    <property type="molecule type" value="Genomic_DNA"/>
</dbReference>
<dbReference type="PANTHER" id="PTHR10763:SF26">
    <property type="entry name" value="CELL DIVISION CONTROL PROTEIN 6 HOMOLOG"/>
    <property type="match status" value="1"/>
</dbReference>
<dbReference type="Pfam" id="PF00004">
    <property type="entry name" value="AAA"/>
    <property type="match status" value="1"/>
</dbReference>
<evidence type="ECO:0000313" key="2">
    <source>
        <dbReference type="EMBL" id="UKK01848.2"/>
    </source>
</evidence>
<proteinExistence type="predicted"/>
<accession>A0A976MC10</accession>
<dbReference type="GO" id="GO:0003688">
    <property type="term" value="F:DNA replication origin binding"/>
    <property type="evidence" value="ECO:0007669"/>
    <property type="project" value="TreeGrafter"/>
</dbReference>
<dbReference type="Proteomes" id="UP000244811">
    <property type="component" value="Chromosome 2"/>
</dbReference>
<dbReference type="GO" id="GO:0006270">
    <property type="term" value="P:DNA replication initiation"/>
    <property type="evidence" value="ECO:0007669"/>
    <property type="project" value="TreeGrafter"/>
</dbReference>
<dbReference type="InterPro" id="IPR003959">
    <property type="entry name" value="ATPase_AAA_core"/>
</dbReference>
<organism evidence="2 3">
    <name type="scientific">Theileria orientalis</name>
    <dbReference type="NCBI Taxonomy" id="68886"/>
    <lineage>
        <taxon>Eukaryota</taxon>
        <taxon>Sar</taxon>
        <taxon>Alveolata</taxon>
        <taxon>Apicomplexa</taxon>
        <taxon>Aconoidasida</taxon>
        <taxon>Piroplasmida</taxon>
        <taxon>Theileriidae</taxon>
        <taxon>Theileria</taxon>
    </lineage>
</organism>
<name>A0A976MC10_THEOR</name>
<dbReference type="GO" id="GO:0005524">
    <property type="term" value="F:ATP binding"/>
    <property type="evidence" value="ECO:0007669"/>
    <property type="project" value="InterPro"/>
</dbReference>
<dbReference type="AlphaFoldDB" id="A0A976MC10"/>
<reference evidence="2" key="1">
    <citation type="submission" date="2022-07" db="EMBL/GenBank/DDBJ databases">
        <title>Evaluation of T. orientalis genome assembly methods using nanopore sequencing and analysis of variation between genomes.</title>
        <authorList>
            <person name="Yam J."/>
            <person name="Micallef M.L."/>
            <person name="Liu M."/>
            <person name="Djordjevic S.P."/>
            <person name="Bogema D.R."/>
            <person name="Jenkins C."/>
        </authorList>
    </citation>
    <scope>NUCLEOTIDE SEQUENCE</scope>
    <source>
        <strain evidence="2">Goon Nure</strain>
    </source>
</reference>